<evidence type="ECO:0000313" key="2">
    <source>
        <dbReference type="Proteomes" id="UP000762676"/>
    </source>
</evidence>
<evidence type="ECO:0000313" key="1">
    <source>
        <dbReference type="EMBL" id="GFR85281.1"/>
    </source>
</evidence>
<dbReference type="Proteomes" id="UP000762676">
    <property type="component" value="Unassembled WGS sequence"/>
</dbReference>
<accession>A0AAV4GKS4</accession>
<gene>
    <name evidence="1" type="ORF">ElyMa_002438100</name>
</gene>
<proteinExistence type="predicted"/>
<protein>
    <submittedName>
        <fullName evidence="1">Uncharacterized protein</fullName>
    </submittedName>
</protein>
<comment type="caution">
    <text evidence="1">The sequence shown here is derived from an EMBL/GenBank/DDBJ whole genome shotgun (WGS) entry which is preliminary data.</text>
</comment>
<feature type="non-terminal residue" evidence="1">
    <location>
        <position position="1"/>
    </location>
</feature>
<reference evidence="1 2" key="1">
    <citation type="journal article" date="2021" name="Elife">
        <title>Chloroplast acquisition without the gene transfer in kleptoplastic sea slugs, Plakobranchus ocellatus.</title>
        <authorList>
            <person name="Maeda T."/>
            <person name="Takahashi S."/>
            <person name="Yoshida T."/>
            <person name="Shimamura S."/>
            <person name="Takaki Y."/>
            <person name="Nagai Y."/>
            <person name="Toyoda A."/>
            <person name="Suzuki Y."/>
            <person name="Arimoto A."/>
            <person name="Ishii H."/>
            <person name="Satoh N."/>
            <person name="Nishiyama T."/>
            <person name="Hasebe M."/>
            <person name="Maruyama T."/>
            <person name="Minagawa J."/>
            <person name="Obokata J."/>
            <person name="Shigenobu S."/>
        </authorList>
    </citation>
    <scope>NUCLEOTIDE SEQUENCE [LARGE SCALE GENOMIC DNA]</scope>
</reference>
<organism evidence="1 2">
    <name type="scientific">Elysia marginata</name>
    <dbReference type="NCBI Taxonomy" id="1093978"/>
    <lineage>
        <taxon>Eukaryota</taxon>
        <taxon>Metazoa</taxon>
        <taxon>Spiralia</taxon>
        <taxon>Lophotrochozoa</taxon>
        <taxon>Mollusca</taxon>
        <taxon>Gastropoda</taxon>
        <taxon>Heterobranchia</taxon>
        <taxon>Euthyneura</taxon>
        <taxon>Panpulmonata</taxon>
        <taxon>Sacoglossa</taxon>
        <taxon>Placobranchoidea</taxon>
        <taxon>Plakobranchidae</taxon>
        <taxon>Elysia</taxon>
    </lineage>
</organism>
<name>A0AAV4GKS4_9GAST</name>
<sequence>FSVSITTTHRVRGVDIIARSDRLAAATTPQAVTTAAAAVVAAAAAVAIYNETIQTHETSLVAMDVV</sequence>
<dbReference type="AlphaFoldDB" id="A0AAV4GKS4"/>
<keyword evidence="2" id="KW-1185">Reference proteome</keyword>
<dbReference type="EMBL" id="BMAT01005000">
    <property type="protein sequence ID" value="GFR85281.1"/>
    <property type="molecule type" value="Genomic_DNA"/>
</dbReference>